<dbReference type="AlphaFoldDB" id="A0A0A9HA21"/>
<name>A0A0A9HA21_ARUDO</name>
<protein>
    <submittedName>
        <fullName evidence="1">Uncharacterized protein</fullName>
    </submittedName>
</protein>
<sequence>MTTPRSRGFRGAVPSSKAACNPWCILQTSSLWTLLGVCCVQNLVRFPAVTLVGFSCPGARA</sequence>
<proteinExistence type="predicted"/>
<evidence type="ECO:0000313" key="1">
    <source>
        <dbReference type="EMBL" id="JAE34040.1"/>
    </source>
</evidence>
<organism evidence="1">
    <name type="scientific">Arundo donax</name>
    <name type="common">Giant reed</name>
    <name type="synonym">Donax arundinaceus</name>
    <dbReference type="NCBI Taxonomy" id="35708"/>
    <lineage>
        <taxon>Eukaryota</taxon>
        <taxon>Viridiplantae</taxon>
        <taxon>Streptophyta</taxon>
        <taxon>Embryophyta</taxon>
        <taxon>Tracheophyta</taxon>
        <taxon>Spermatophyta</taxon>
        <taxon>Magnoliopsida</taxon>
        <taxon>Liliopsida</taxon>
        <taxon>Poales</taxon>
        <taxon>Poaceae</taxon>
        <taxon>PACMAD clade</taxon>
        <taxon>Arundinoideae</taxon>
        <taxon>Arundineae</taxon>
        <taxon>Arundo</taxon>
    </lineage>
</organism>
<reference evidence="1" key="1">
    <citation type="submission" date="2014-09" db="EMBL/GenBank/DDBJ databases">
        <authorList>
            <person name="Magalhaes I.L.F."/>
            <person name="Oliveira U."/>
            <person name="Santos F.R."/>
            <person name="Vidigal T.H.D.A."/>
            <person name="Brescovit A.D."/>
            <person name="Santos A.J."/>
        </authorList>
    </citation>
    <scope>NUCLEOTIDE SEQUENCE</scope>
    <source>
        <tissue evidence="1">Shoot tissue taken approximately 20 cm above the soil surface</tissue>
    </source>
</reference>
<accession>A0A0A9HA21</accession>
<dbReference type="EMBL" id="GBRH01163856">
    <property type="protein sequence ID" value="JAE34040.1"/>
    <property type="molecule type" value="Transcribed_RNA"/>
</dbReference>
<reference evidence="1" key="2">
    <citation type="journal article" date="2015" name="Data Brief">
        <title>Shoot transcriptome of the giant reed, Arundo donax.</title>
        <authorList>
            <person name="Barrero R.A."/>
            <person name="Guerrero F.D."/>
            <person name="Moolhuijzen P."/>
            <person name="Goolsby J.A."/>
            <person name="Tidwell J."/>
            <person name="Bellgard S.E."/>
            <person name="Bellgard M.I."/>
        </authorList>
    </citation>
    <scope>NUCLEOTIDE SEQUENCE</scope>
    <source>
        <tissue evidence="1">Shoot tissue taken approximately 20 cm above the soil surface</tissue>
    </source>
</reference>